<proteinExistence type="predicted"/>
<accession>I1YII9</accession>
<protein>
    <submittedName>
        <fullName evidence="1">Uncharacterized protein</fullName>
    </submittedName>
</protein>
<dbReference type="KEGG" id="mec:Q7C_1583"/>
<reference evidence="1 2" key="1">
    <citation type="journal article" date="2012" name="J. Bacteriol.">
        <title>Complete genome sequences of Methylophaga sp. strain JAM1 and Methylophaga sp. strain JAM7.</title>
        <authorList>
            <person name="Villeneuve C."/>
            <person name="Martineau C."/>
            <person name="Mauffrey F."/>
            <person name="Villemur R."/>
        </authorList>
    </citation>
    <scope>NUCLEOTIDE SEQUENCE [LARGE SCALE GENOMIC DNA]</scope>
    <source>
        <strain evidence="1 2">JAM7</strain>
    </source>
</reference>
<gene>
    <name evidence="1" type="ordered locus">Q7C_1583</name>
</gene>
<dbReference type="EMBL" id="CP003380">
    <property type="protein sequence ID" value="AFJ02732.1"/>
    <property type="molecule type" value="Genomic_DNA"/>
</dbReference>
<sequence>MGRSSHHLSTDALLLGRYLQTRSLGKQKSSCASVLCRNNAWFKKHSWYADELVELKRPVGPLLS</sequence>
<dbReference type="HOGENOM" id="CLU_2862661_0_0_6"/>
<keyword evidence="2" id="KW-1185">Reference proteome</keyword>
<organism evidence="1 2">
    <name type="scientific">Methylophaga frappieri (strain ATCC BAA-2434 / DSM 25690 / JAM7)</name>
    <dbReference type="NCBI Taxonomy" id="754477"/>
    <lineage>
        <taxon>Bacteria</taxon>
        <taxon>Pseudomonadati</taxon>
        <taxon>Pseudomonadota</taxon>
        <taxon>Gammaproteobacteria</taxon>
        <taxon>Thiotrichales</taxon>
        <taxon>Piscirickettsiaceae</taxon>
        <taxon>Methylophaga</taxon>
    </lineage>
</organism>
<name>I1YII9_METFJ</name>
<dbReference type="AlphaFoldDB" id="I1YII9"/>
<dbReference type="STRING" id="754477.Q7C_1583"/>
<dbReference type="Proteomes" id="UP000009145">
    <property type="component" value="Chromosome"/>
</dbReference>
<evidence type="ECO:0000313" key="2">
    <source>
        <dbReference type="Proteomes" id="UP000009145"/>
    </source>
</evidence>
<evidence type="ECO:0000313" key="1">
    <source>
        <dbReference type="EMBL" id="AFJ02732.1"/>
    </source>
</evidence>